<accession>A0A0E0HYN3</accession>
<dbReference type="HOGENOM" id="CLU_2112837_0_0_1"/>
<feature type="region of interest" description="Disordered" evidence="1">
    <location>
        <begin position="36"/>
        <end position="92"/>
    </location>
</feature>
<reference evidence="2" key="2">
    <citation type="submission" date="2018-04" db="EMBL/GenBank/DDBJ databases">
        <title>OnivRS2 (Oryza nivara Reference Sequence Version 2).</title>
        <authorList>
            <person name="Zhang J."/>
            <person name="Kudrna D."/>
            <person name="Lee S."/>
            <person name="Talag J."/>
            <person name="Rajasekar S."/>
            <person name="Welchert J."/>
            <person name="Hsing Y.-I."/>
            <person name="Wing R.A."/>
        </authorList>
    </citation>
    <scope>NUCLEOTIDE SEQUENCE [LARGE SCALE GENOMIC DNA]</scope>
    <source>
        <strain evidence="2">SL10</strain>
    </source>
</reference>
<evidence type="ECO:0000313" key="2">
    <source>
        <dbReference type="EnsemblPlants" id="ONIVA07G07370.1"/>
    </source>
</evidence>
<proteinExistence type="predicted"/>
<dbReference type="AlphaFoldDB" id="A0A0E0HYN3"/>
<sequence length="115" mass="12366">MRRGGGVLGTNKVYFLIEEQHAGGYIFGMERHPNDGFVPDSKDEAHGGILNSELPPLPPPPPPTDGCFIPNSEARPIGGVPDSELPPDTGFTLDFEDKEVVASPTPSCLTWKIKP</sequence>
<reference evidence="2" key="1">
    <citation type="submission" date="2015-04" db="UniProtKB">
        <authorList>
            <consortium name="EnsemblPlants"/>
        </authorList>
    </citation>
    <scope>IDENTIFICATION</scope>
    <source>
        <strain evidence="2">SL10</strain>
    </source>
</reference>
<name>A0A0E0HYN3_ORYNI</name>
<keyword evidence="3" id="KW-1185">Reference proteome</keyword>
<dbReference type="Gramene" id="ONIVA07G07370.1">
    <property type="protein sequence ID" value="ONIVA07G07370.1"/>
    <property type="gene ID" value="ONIVA07G07370"/>
</dbReference>
<feature type="compositionally biased region" description="Basic and acidic residues" evidence="1">
    <location>
        <begin position="36"/>
        <end position="46"/>
    </location>
</feature>
<protein>
    <submittedName>
        <fullName evidence="2">Uncharacterized protein</fullName>
    </submittedName>
</protein>
<dbReference type="Proteomes" id="UP000006591">
    <property type="component" value="Chromosome 7"/>
</dbReference>
<evidence type="ECO:0000256" key="1">
    <source>
        <dbReference type="SAM" id="MobiDB-lite"/>
    </source>
</evidence>
<organism evidence="2">
    <name type="scientific">Oryza nivara</name>
    <name type="common">Indian wild rice</name>
    <name type="synonym">Oryza sativa f. spontanea</name>
    <dbReference type="NCBI Taxonomy" id="4536"/>
    <lineage>
        <taxon>Eukaryota</taxon>
        <taxon>Viridiplantae</taxon>
        <taxon>Streptophyta</taxon>
        <taxon>Embryophyta</taxon>
        <taxon>Tracheophyta</taxon>
        <taxon>Spermatophyta</taxon>
        <taxon>Magnoliopsida</taxon>
        <taxon>Liliopsida</taxon>
        <taxon>Poales</taxon>
        <taxon>Poaceae</taxon>
        <taxon>BOP clade</taxon>
        <taxon>Oryzoideae</taxon>
        <taxon>Oryzeae</taxon>
        <taxon>Oryzinae</taxon>
        <taxon>Oryza</taxon>
    </lineage>
</organism>
<feature type="compositionally biased region" description="Pro residues" evidence="1">
    <location>
        <begin position="55"/>
        <end position="64"/>
    </location>
</feature>
<dbReference type="EnsemblPlants" id="ONIVA07G07370.1">
    <property type="protein sequence ID" value="ONIVA07G07370.1"/>
    <property type="gene ID" value="ONIVA07G07370"/>
</dbReference>
<evidence type="ECO:0000313" key="3">
    <source>
        <dbReference type="Proteomes" id="UP000006591"/>
    </source>
</evidence>